<dbReference type="InterPro" id="IPR036388">
    <property type="entry name" value="WH-like_DNA-bd_sf"/>
</dbReference>
<reference evidence="2 3" key="1">
    <citation type="submission" date="2020-04" db="EMBL/GenBank/DDBJ databases">
        <title>Flammeovirga sp. SR4, a novel species isolated from seawater.</title>
        <authorList>
            <person name="Wang X."/>
        </authorList>
    </citation>
    <scope>NUCLEOTIDE SEQUENCE [LARGE SCALE GENOMIC DNA]</scope>
    <source>
        <strain evidence="2 3">ATCC 23126</strain>
    </source>
</reference>
<dbReference type="GO" id="GO:0006950">
    <property type="term" value="P:response to stress"/>
    <property type="evidence" value="ECO:0007669"/>
    <property type="project" value="TreeGrafter"/>
</dbReference>
<evidence type="ECO:0000313" key="2">
    <source>
        <dbReference type="EMBL" id="NME67520.1"/>
    </source>
</evidence>
<gene>
    <name evidence="2" type="ORF">HHU12_06050</name>
</gene>
<feature type="domain" description="HTH marR-type" evidence="1">
    <location>
        <begin position="9"/>
        <end position="159"/>
    </location>
</feature>
<protein>
    <submittedName>
        <fullName evidence="2">MarR family transcriptional regulator</fullName>
    </submittedName>
</protein>
<name>A0A7X9P1D7_9BACT</name>
<dbReference type="PROSITE" id="PS50995">
    <property type="entry name" value="HTH_MARR_2"/>
    <property type="match status" value="1"/>
</dbReference>
<comment type="caution">
    <text evidence="2">The sequence shown here is derived from an EMBL/GenBank/DDBJ whole genome shotgun (WGS) entry which is preliminary data.</text>
</comment>
<evidence type="ECO:0000259" key="1">
    <source>
        <dbReference type="PROSITE" id="PS50995"/>
    </source>
</evidence>
<dbReference type="InterPro" id="IPR039422">
    <property type="entry name" value="MarR/SlyA-like"/>
</dbReference>
<dbReference type="PANTHER" id="PTHR33164:SF57">
    <property type="entry name" value="MARR-FAMILY TRANSCRIPTIONAL REGULATOR"/>
    <property type="match status" value="1"/>
</dbReference>
<dbReference type="SMART" id="SM00347">
    <property type="entry name" value="HTH_MARR"/>
    <property type="match status" value="1"/>
</dbReference>
<keyword evidence="3" id="KW-1185">Reference proteome</keyword>
<dbReference type="Proteomes" id="UP000576082">
    <property type="component" value="Unassembled WGS sequence"/>
</dbReference>
<dbReference type="Gene3D" id="1.10.10.10">
    <property type="entry name" value="Winged helix-like DNA-binding domain superfamily/Winged helix DNA-binding domain"/>
    <property type="match status" value="1"/>
</dbReference>
<sequence>MDFYQSAGTLVLGSRLRRLGERFLSEVSKVYEAKGIEFDPSWFPVFYLLDEHKKLSMRDISDQLNVSHSAVSQLTTALIKKKLLKVEKDENDGRKRLILFTEKGEELVKKSKPIWASIQLSMKEITEQNECQILKELKILETSLTEKSLSERVLDNLEK</sequence>
<accession>A0A7X9P1D7</accession>
<dbReference type="AlphaFoldDB" id="A0A7X9P1D7"/>
<dbReference type="RefSeq" id="WP_169655855.1">
    <property type="nucleotide sequence ID" value="NZ_JABANE010000011.1"/>
</dbReference>
<dbReference type="InterPro" id="IPR000835">
    <property type="entry name" value="HTH_MarR-typ"/>
</dbReference>
<organism evidence="2 3">
    <name type="scientific">Flammeovirga aprica JL-4</name>
    <dbReference type="NCBI Taxonomy" id="694437"/>
    <lineage>
        <taxon>Bacteria</taxon>
        <taxon>Pseudomonadati</taxon>
        <taxon>Bacteroidota</taxon>
        <taxon>Cytophagia</taxon>
        <taxon>Cytophagales</taxon>
        <taxon>Flammeovirgaceae</taxon>
        <taxon>Flammeovirga</taxon>
    </lineage>
</organism>
<dbReference type="SUPFAM" id="SSF46785">
    <property type="entry name" value="Winged helix' DNA-binding domain"/>
    <property type="match status" value="1"/>
</dbReference>
<evidence type="ECO:0000313" key="3">
    <source>
        <dbReference type="Proteomes" id="UP000576082"/>
    </source>
</evidence>
<dbReference type="Pfam" id="PF12802">
    <property type="entry name" value="MarR_2"/>
    <property type="match status" value="1"/>
</dbReference>
<dbReference type="PANTHER" id="PTHR33164">
    <property type="entry name" value="TRANSCRIPTIONAL REGULATOR, MARR FAMILY"/>
    <property type="match status" value="1"/>
</dbReference>
<dbReference type="GO" id="GO:0003700">
    <property type="term" value="F:DNA-binding transcription factor activity"/>
    <property type="evidence" value="ECO:0007669"/>
    <property type="project" value="InterPro"/>
</dbReference>
<dbReference type="InterPro" id="IPR036390">
    <property type="entry name" value="WH_DNA-bd_sf"/>
</dbReference>
<proteinExistence type="predicted"/>
<dbReference type="EMBL" id="JABANE010000011">
    <property type="protein sequence ID" value="NME67520.1"/>
    <property type="molecule type" value="Genomic_DNA"/>
</dbReference>